<protein>
    <submittedName>
        <fullName evidence="2">ROK family protein</fullName>
    </submittedName>
</protein>
<dbReference type="PANTHER" id="PTHR18964">
    <property type="entry name" value="ROK (REPRESSOR, ORF, KINASE) FAMILY"/>
    <property type="match status" value="1"/>
</dbReference>
<accession>A0A5C1QEK4</accession>
<dbReference type="OrthoDB" id="369851at2"/>
<dbReference type="InterPro" id="IPR043129">
    <property type="entry name" value="ATPase_NBD"/>
</dbReference>
<evidence type="ECO:0000313" key="3">
    <source>
        <dbReference type="Proteomes" id="UP000324209"/>
    </source>
</evidence>
<proteinExistence type="inferred from homology"/>
<comment type="similarity">
    <text evidence="1">Belongs to the ROK (NagC/XylR) family.</text>
</comment>
<name>A0A5C1QEK4_9SPIO</name>
<dbReference type="Pfam" id="PF00480">
    <property type="entry name" value="ROK"/>
    <property type="match status" value="1"/>
</dbReference>
<sequence>MIENQIVGVDIGGTKIAVLRGTPEGQILEKIKFQTLPGWEQNLEKIADLILEFKRKEQGQSFLAIGISCGGPLNDKTGVIHSPPNLPGWDDVPVCRILEETTGIQAYLENDANACALAEWKWGAGRGYENLVFLTFGTGLGAGLILNNRLYSGTSGQAGEVGHIRLTTDGPLGYGKNGSWEGYCSGGGMSNHYRDVYHEDLSAKEICLRANQKDQKALNIIKSSSQQLGRGLAILLDVLNPELIIIGSIFSRDENLFRSQLEKILAEESLPQTYADCKVVVSELGESLGDLAALGVAMKGVHLKTKQEELK</sequence>
<dbReference type="EMBL" id="CP036150">
    <property type="protein sequence ID" value="QEN06465.1"/>
    <property type="molecule type" value="Genomic_DNA"/>
</dbReference>
<keyword evidence="3" id="KW-1185">Reference proteome</keyword>
<dbReference type="KEGG" id="ock:EXM22_00090"/>
<organism evidence="2 3">
    <name type="scientific">Oceanispirochaeta crateris</name>
    <dbReference type="NCBI Taxonomy" id="2518645"/>
    <lineage>
        <taxon>Bacteria</taxon>
        <taxon>Pseudomonadati</taxon>
        <taxon>Spirochaetota</taxon>
        <taxon>Spirochaetia</taxon>
        <taxon>Spirochaetales</taxon>
        <taxon>Spirochaetaceae</taxon>
        <taxon>Oceanispirochaeta</taxon>
    </lineage>
</organism>
<evidence type="ECO:0000256" key="1">
    <source>
        <dbReference type="ARBA" id="ARBA00006479"/>
    </source>
</evidence>
<dbReference type="RefSeq" id="WP_149484548.1">
    <property type="nucleotide sequence ID" value="NZ_CP036150.1"/>
</dbReference>
<dbReference type="InterPro" id="IPR000600">
    <property type="entry name" value="ROK"/>
</dbReference>
<reference evidence="2 3" key="1">
    <citation type="submission" date="2019-02" db="EMBL/GenBank/DDBJ databases">
        <title>Complete Genome Sequence and Methylome Analysis of free living Spirochaetas.</title>
        <authorList>
            <person name="Fomenkov A."/>
            <person name="Dubinina G."/>
            <person name="Leshcheva N."/>
            <person name="Mikheeva N."/>
            <person name="Grabovich M."/>
            <person name="Vincze T."/>
            <person name="Roberts R.J."/>
        </authorList>
    </citation>
    <scope>NUCLEOTIDE SEQUENCE [LARGE SCALE GENOMIC DNA]</scope>
    <source>
        <strain evidence="2 3">K2</strain>
    </source>
</reference>
<dbReference type="Proteomes" id="UP000324209">
    <property type="component" value="Chromosome"/>
</dbReference>
<dbReference type="PANTHER" id="PTHR18964:SF149">
    <property type="entry name" value="BIFUNCTIONAL UDP-N-ACETYLGLUCOSAMINE 2-EPIMERASE_N-ACETYLMANNOSAMINE KINASE"/>
    <property type="match status" value="1"/>
</dbReference>
<gene>
    <name evidence="2" type="ORF">EXM22_00090</name>
</gene>
<dbReference type="SUPFAM" id="SSF53067">
    <property type="entry name" value="Actin-like ATPase domain"/>
    <property type="match status" value="1"/>
</dbReference>
<dbReference type="Gene3D" id="3.30.420.40">
    <property type="match status" value="2"/>
</dbReference>
<dbReference type="CDD" id="cd23763">
    <property type="entry name" value="ASKHA_ATPase_ROK"/>
    <property type="match status" value="1"/>
</dbReference>
<evidence type="ECO:0000313" key="2">
    <source>
        <dbReference type="EMBL" id="QEN06465.1"/>
    </source>
</evidence>
<dbReference type="AlphaFoldDB" id="A0A5C1QEK4"/>